<keyword evidence="6" id="KW-0904">Protein phosphatase</keyword>
<keyword evidence="5" id="KW-0378">Hydrolase</keyword>
<sequence>MMMMSKDNCITTTVVTTTSTADDAGDSDEVSAVYITDCKLENPFIETGDIITSRKRSTGKGIFNRYSNDSNDSNNNKYSSSSSSNSSSSRSKKSVKHLEFKSSHHHQLHPCKRVKTDRNNSSVINKIMGQNCYHSLLSISGLKINSLNINDVFPRVTSDTLSKILNDNIHSPHYDNYFIIDSRFHYEYSGGHIRNSININTTQDIHNLLITKGQFRLPTLIIFYCEYSKYRSPKLASHLRKCDRYYNKNNYPKLFYPDIVLLEGGYNTFYKEYPQLCYPNGYIPMNSPKNRDTCGNSMQSLRDNLKKEFVA</sequence>
<dbReference type="RefSeq" id="XP_001642256.1">
    <property type="nucleotide sequence ID" value="XM_001642206.1"/>
</dbReference>
<name>A7TTK7_VANPO</name>
<feature type="compositionally biased region" description="Basic residues" evidence="10">
    <location>
        <begin position="103"/>
        <end position="115"/>
    </location>
</feature>
<dbReference type="GO" id="GO:0005634">
    <property type="term" value="C:nucleus"/>
    <property type="evidence" value="ECO:0007669"/>
    <property type="project" value="TreeGrafter"/>
</dbReference>
<dbReference type="GO" id="GO:0051301">
    <property type="term" value="P:cell division"/>
    <property type="evidence" value="ECO:0007669"/>
    <property type="project" value="UniProtKB-KW"/>
</dbReference>
<dbReference type="FunFam" id="3.40.250.10:FF:000021">
    <property type="entry name" value="M-phase inducer phosphatase cdc-25.2"/>
    <property type="match status" value="1"/>
</dbReference>
<dbReference type="GO" id="GO:0000086">
    <property type="term" value="P:G2/M transition of mitotic cell cycle"/>
    <property type="evidence" value="ECO:0007669"/>
    <property type="project" value="TreeGrafter"/>
</dbReference>
<evidence type="ECO:0000256" key="4">
    <source>
        <dbReference type="ARBA" id="ARBA00022776"/>
    </source>
</evidence>
<dbReference type="HOGENOM" id="CLU_894873_0_0_1"/>
<comment type="catalytic activity">
    <reaction evidence="8">
        <text>O-phospho-L-tyrosyl-[protein] + H2O = L-tyrosyl-[protein] + phosphate</text>
        <dbReference type="Rhea" id="RHEA:10684"/>
        <dbReference type="Rhea" id="RHEA-COMP:10136"/>
        <dbReference type="Rhea" id="RHEA-COMP:20101"/>
        <dbReference type="ChEBI" id="CHEBI:15377"/>
        <dbReference type="ChEBI" id="CHEBI:43474"/>
        <dbReference type="ChEBI" id="CHEBI:46858"/>
        <dbReference type="ChEBI" id="CHEBI:61978"/>
        <dbReference type="EC" id="3.1.3.48"/>
    </reaction>
</comment>
<dbReference type="KEGG" id="vpo:Kpol_185p1"/>
<dbReference type="PANTHER" id="PTHR10828:SF17">
    <property type="entry name" value="PROTEIN-TYROSINE-PHOSPHATASE"/>
    <property type="match status" value="1"/>
</dbReference>
<evidence type="ECO:0000256" key="2">
    <source>
        <dbReference type="ARBA" id="ARBA00013064"/>
    </source>
</evidence>
<dbReference type="STRING" id="436907.A7TTK7"/>
<evidence type="ECO:0000256" key="8">
    <source>
        <dbReference type="ARBA" id="ARBA00051722"/>
    </source>
</evidence>
<evidence type="ECO:0000256" key="5">
    <source>
        <dbReference type="ARBA" id="ARBA00022801"/>
    </source>
</evidence>
<keyword evidence="13" id="KW-1185">Reference proteome</keyword>
<evidence type="ECO:0000256" key="10">
    <source>
        <dbReference type="SAM" id="MobiDB-lite"/>
    </source>
</evidence>
<dbReference type="GO" id="GO:0004725">
    <property type="term" value="F:protein tyrosine phosphatase activity"/>
    <property type="evidence" value="ECO:0007669"/>
    <property type="project" value="UniProtKB-EC"/>
</dbReference>
<evidence type="ECO:0000313" key="13">
    <source>
        <dbReference type="Proteomes" id="UP000000267"/>
    </source>
</evidence>
<feature type="region of interest" description="Disordered" evidence="10">
    <location>
        <begin position="61"/>
        <end position="115"/>
    </location>
</feature>
<dbReference type="EMBL" id="DS480584">
    <property type="protein sequence ID" value="EDO14398.1"/>
    <property type="molecule type" value="Genomic_DNA"/>
</dbReference>
<dbReference type="SUPFAM" id="SSF52821">
    <property type="entry name" value="Rhodanese/Cell cycle control phosphatase"/>
    <property type="match status" value="1"/>
</dbReference>
<dbReference type="Proteomes" id="UP000000267">
    <property type="component" value="Unassembled WGS sequence"/>
</dbReference>
<evidence type="ECO:0000256" key="7">
    <source>
        <dbReference type="ARBA" id="ARBA00023306"/>
    </source>
</evidence>
<dbReference type="InterPro" id="IPR000751">
    <property type="entry name" value="MPI_Phosphatase"/>
</dbReference>
<dbReference type="EC" id="3.1.3.48" evidence="2"/>
<reference evidence="12 13" key="1">
    <citation type="journal article" date="2007" name="Proc. Natl. Acad. Sci. U.S.A.">
        <title>Independent sorting-out of thousands of duplicated gene pairs in two yeast species descended from a whole-genome duplication.</title>
        <authorList>
            <person name="Scannell D.R."/>
            <person name="Frank A.C."/>
            <person name="Conant G.C."/>
            <person name="Byrne K.P."/>
            <person name="Woolfit M."/>
            <person name="Wolfe K.H."/>
        </authorList>
    </citation>
    <scope>NUCLEOTIDE SEQUENCE [LARGE SCALE GENOMIC DNA]</scope>
    <source>
        <strain evidence="13">ATCC 22028 / DSM 70294 / BCRC 21397 / CBS 2163 / NBRC 10782 / NRRL Y-8283 / UCD 57-17</strain>
    </source>
</reference>
<keyword evidence="4" id="KW-0498">Mitosis</keyword>
<dbReference type="AlphaFoldDB" id="A7TTK7"/>
<dbReference type="InterPro" id="IPR001763">
    <property type="entry name" value="Rhodanese-like_dom"/>
</dbReference>
<keyword evidence="3" id="KW-0132">Cell division</keyword>
<accession>A7TTK7</accession>
<feature type="compositionally biased region" description="Low complexity" evidence="10">
    <location>
        <begin position="64"/>
        <end position="89"/>
    </location>
</feature>
<evidence type="ECO:0000256" key="6">
    <source>
        <dbReference type="ARBA" id="ARBA00022912"/>
    </source>
</evidence>
<evidence type="ECO:0000256" key="1">
    <source>
        <dbReference type="ARBA" id="ARBA00011065"/>
    </source>
</evidence>
<dbReference type="PANTHER" id="PTHR10828">
    <property type="entry name" value="M-PHASE INDUCER PHOSPHATASE DUAL SPECIFICITY PHOSPHATASE CDC25"/>
    <property type="match status" value="1"/>
</dbReference>
<evidence type="ECO:0000256" key="9">
    <source>
        <dbReference type="ARBA" id="ARBA00067190"/>
    </source>
</evidence>
<dbReference type="OrthoDB" id="26523at2759"/>
<dbReference type="PRINTS" id="PR00716">
    <property type="entry name" value="MPIPHPHTASE"/>
</dbReference>
<gene>
    <name evidence="12" type="ORF">Kpol_185p1</name>
</gene>
<evidence type="ECO:0000313" key="12">
    <source>
        <dbReference type="EMBL" id="EDO14398.1"/>
    </source>
</evidence>
<dbReference type="Pfam" id="PF00581">
    <property type="entry name" value="Rhodanese"/>
    <property type="match status" value="1"/>
</dbReference>
<evidence type="ECO:0000259" key="11">
    <source>
        <dbReference type="PROSITE" id="PS50206"/>
    </source>
</evidence>
<protein>
    <recommendedName>
        <fullName evidence="9">M-phase inducer phosphatase</fullName>
        <ecNumber evidence="2">3.1.3.48</ecNumber>
    </recommendedName>
</protein>
<dbReference type="PhylomeDB" id="A7TTK7"/>
<dbReference type="GO" id="GO:0010971">
    <property type="term" value="P:positive regulation of G2/M transition of mitotic cell cycle"/>
    <property type="evidence" value="ECO:0007669"/>
    <property type="project" value="TreeGrafter"/>
</dbReference>
<comment type="similarity">
    <text evidence="1">Belongs to the MPI phosphatase family.</text>
</comment>
<dbReference type="PROSITE" id="PS50206">
    <property type="entry name" value="RHODANESE_3"/>
    <property type="match status" value="1"/>
</dbReference>
<evidence type="ECO:0000256" key="3">
    <source>
        <dbReference type="ARBA" id="ARBA00022618"/>
    </source>
</evidence>
<dbReference type="InParanoid" id="A7TTK7"/>
<dbReference type="InterPro" id="IPR036873">
    <property type="entry name" value="Rhodanese-like_dom_sf"/>
</dbReference>
<dbReference type="Gene3D" id="3.40.250.10">
    <property type="entry name" value="Rhodanese-like domain"/>
    <property type="match status" value="1"/>
</dbReference>
<proteinExistence type="inferred from homology"/>
<dbReference type="GO" id="GO:0110032">
    <property type="term" value="P:positive regulation of G2/MI transition of meiotic cell cycle"/>
    <property type="evidence" value="ECO:0007669"/>
    <property type="project" value="TreeGrafter"/>
</dbReference>
<organism evidence="13">
    <name type="scientific">Vanderwaltozyma polyspora (strain ATCC 22028 / DSM 70294 / BCRC 21397 / CBS 2163 / NBRC 10782 / NRRL Y-8283 / UCD 57-17)</name>
    <name type="common">Kluyveromyces polysporus</name>
    <dbReference type="NCBI Taxonomy" id="436907"/>
    <lineage>
        <taxon>Eukaryota</taxon>
        <taxon>Fungi</taxon>
        <taxon>Dikarya</taxon>
        <taxon>Ascomycota</taxon>
        <taxon>Saccharomycotina</taxon>
        <taxon>Saccharomycetes</taxon>
        <taxon>Saccharomycetales</taxon>
        <taxon>Saccharomycetaceae</taxon>
        <taxon>Vanderwaltozyma</taxon>
    </lineage>
</organism>
<keyword evidence="7" id="KW-0131">Cell cycle</keyword>
<dbReference type="GO" id="GO:0005737">
    <property type="term" value="C:cytoplasm"/>
    <property type="evidence" value="ECO:0007669"/>
    <property type="project" value="TreeGrafter"/>
</dbReference>
<dbReference type="eggNOG" id="KOG3772">
    <property type="taxonomic scope" value="Eukaryota"/>
</dbReference>
<feature type="domain" description="Rhodanese" evidence="11">
    <location>
        <begin position="173"/>
        <end position="278"/>
    </location>
</feature>
<dbReference type="GeneID" id="5542384"/>
<dbReference type="SMART" id="SM00450">
    <property type="entry name" value="RHOD"/>
    <property type="match status" value="1"/>
</dbReference>